<dbReference type="RefSeq" id="WP_341471584.1">
    <property type="nucleotide sequence ID" value="NZ_CP128400.1"/>
</dbReference>
<dbReference type="InterPro" id="IPR035917">
    <property type="entry name" value="YjbQ-like_sf"/>
</dbReference>
<dbReference type="InterPro" id="IPR001602">
    <property type="entry name" value="UPF0047_YjbQ-like"/>
</dbReference>
<evidence type="ECO:0000313" key="4">
    <source>
        <dbReference type="Proteomes" id="UP001431572"/>
    </source>
</evidence>
<reference evidence="2" key="2">
    <citation type="journal article" date="2024" name="Nature">
        <title>Anoxygenic phototroph of the Chloroflexota uses a type I reaction centre.</title>
        <authorList>
            <person name="Tsuji J.M."/>
            <person name="Shaw N.A."/>
            <person name="Nagashima S."/>
            <person name="Venkiteswaran J.J."/>
            <person name="Schiff S.L."/>
            <person name="Watanabe T."/>
            <person name="Fukui M."/>
            <person name="Hanada S."/>
            <person name="Tank M."/>
            <person name="Neufeld J.D."/>
        </authorList>
    </citation>
    <scope>NUCLEOTIDE SEQUENCE</scope>
    <source>
        <strain evidence="2">L227-S17</strain>
    </source>
</reference>
<dbReference type="SUPFAM" id="SSF111038">
    <property type="entry name" value="YjbQ-like"/>
    <property type="match status" value="1"/>
</dbReference>
<dbReference type="PANTHER" id="PTHR30615:SF16">
    <property type="entry name" value="SECONDARY THIAMINE-PHOSPHATE SYNTHASE ENZYME"/>
    <property type="match status" value="1"/>
</dbReference>
<sequence>MPFQPDIVVENQNPIVTNGLSKLNGYHAVPNEPKNTSAQPTNAAVTQSGSYHCHSVQLSIETQIDIPNFTDITEAVRQVVTQSGIRMGTVTVYSKHTTASIVINENEPLLLIDMCQRISKLFPSDEYYRHNDFSIRTHNMNPGETPNGHSHCQHLVLSTSETIPVVEGQMTIGRWQSIFLVELDRPLPRTVSVMVSGI</sequence>
<evidence type="ECO:0000313" key="1">
    <source>
        <dbReference type="EMBL" id="NWJ47806.1"/>
    </source>
</evidence>
<dbReference type="NCBIfam" id="TIGR00149">
    <property type="entry name" value="TIGR00149_YjbQ"/>
    <property type="match status" value="1"/>
</dbReference>
<evidence type="ECO:0000313" key="2">
    <source>
        <dbReference type="EMBL" id="WJW69711.1"/>
    </source>
</evidence>
<dbReference type="Gene3D" id="2.60.120.460">
    <property type="entry name" value="YjbQ-like"/>
    <property type="match status" value="1"/>
</dbReference>
<dbReference type="PANTHER" id="PTHR30615">
    <property type="entry name" value="UNCHARACTERIZED PROTEIN YJBQ-RELATED"/>
    <property type="match status" value="1"/>
</dbReference>
<dbReference type="AlphaFoldDB" id="A0A8T7M705"/>
<dbReference type="Proteomes" id="UP001431572">
    <property type="component" value="Chromosome 2"/>
</dbReference>
<name>A0A8T7M705_9CHLR</name>
<dbReference type="EMBL" id="CP128400">
    <property type="protein sequence ID" value="WJW69711.1"/>
    <property type="molecule type" value="Genomic_DNA"/>
</dbReference>
<dbReference type="Proteomes" id="UP000521676">
    <property type="component" value="Unassembled WGS sequence"/>
</dbReference>
<reference evidence="1 3" key="1">
    <citation type="submission" date="2020-06" db="EMBL/GenBank/DDBJ databases">
        <title>Anoxygenic phototrophic Chloroflexota member uses a Type I reaction center.</title>
        <authorList>
            <person name="Tsuji J.M."/>
            <person name="Shaw N.A."/>
            <person name="Nagashima S."/>
            <person name="Venkiteswaran J."/>
            <person name="Schiff S.L."/>
            <person name="Hanada S."/>
            <person name="Tank M."/>
            <person name="Neufeld J.D."/>
        </authorList>
    </citation>
    <scope>NUCLEOTIDE SEQUENCE [LARGE SCALE GENOMIC DNA]</scope>
    <source>
        <strain evidence="1">L227-S17</strain>
    </source>
</reference>
<protein>
    <submittedName>
        <fullName evidence="2">Secondary thiamine-phosphate synthase enzyme YjbQ</fullName>
    </submittedName>
    <submittedName>
        <fullName evidence="1">YjbQ family protein</fullName>
    </submittedName>
</protein>
<proteinExistence type="predicted"/>
<dbReference type="Pfam" id="PF01894">
    <property type="entry name" value="YjbQ"/>
    <property type="match status" value="1"/>
</dbReference>
<accession>A0A8T7M705</accession>
<keyword evidence="4" id="KW-1185">Reference proteome</keyword>
<evidence type="ECO:0000313" key="3">
    <source>
        <dbReference type="Proteomes" id="UP000521676"/>
    </source>
</evidence>
<organism evidence="1 3">
    <name type="scientific">Candidatus Chlorohelix allophototropha</name>
    <dbReference type="NCBI Taxonomy" id="3003348"/>
    <lineage>
        <taxon>Bacteria</taxon>
        <taxon>Bacillati</taxon>
        <taxon>Chloroflexota</taxon>
        <taxon>Chloroflexia</taxon>
        <taxon>Candidatus Chloroheliales</taxon>
        <taxon>Candidatus Chloroheliaceae</taxon>
        <taxon>Candidatus Chlorohelix</taxon>
    </lineage>
</organism>
<dbReference type="EMBL" id="JACATZ010000003">
    <property type="protein sequence ID" value="NWJ47806.1"/>
    <property type="molecule type" value="Genomic_DNA"/>
</dbReference>
<gene>
    <name evidence="1" type="ORF">HXX08_18290</name>
    <name evidence="2" type="ORF">OZ401_003340</name>
</gene>